<feature type="domain" description="DUF218" evidence="2">
    <location>
        <begin position="77"/>
        <end position="242"/>
    </location>
</feature>
<keyword evidence="1" id="KW-0472">Membrane</keyword>
<evidence type="ECO:0000256" key="1">
    <source>
        <dbReference type="SAM" id="Phobius"/>
    </source>
</evidence>
<evidence type="ECO:0000313" key="3">
    <source>
        <dbReference type="EMBL" id="EHQ28588.1"/>
    </source>
</evidence>
<dbReference type="Gene3D" id="3.40.50.620">
    <property type="entry name" value="HUPs"/>
    <property type="match status" value="1"/>
</dbReference>
<dbReference type="Proteomes" id="UP000002774">
    <property type="component" value="Chromosome"/>
</dbReference>
<dbReference type="Pfam" id="PF02698">
    <property type="entry name" value="DUF218"/>
    <property type="match status" value="1"/>
</dbReference>
<dbReference type="GO" id="GO:0005886">
    <property type="term" value="C:plasma membrane"/>
    <property type="evidence" value="ECO:0007669"/>
    <property type="project" value="TreeGrafter"/>
</dbReference>
<dbReference type="HOGENOM" id="CLU_053514_1_2_10"/>
<evidence type="ECO:0000313" key="4">
    <source>
        <dbReference type="Proteomes" id="UP000002774"/>
    </source>
</evidence>
<reference evidence="3" key="1">
    <citation type="submission" date="2011-09" db="EMBL/GenBank/DDBJ databases">
        <title>The permanent draft genome of Mucilaginibacter paludis DSM 18603.</title>
        <authorList>
            <consortium name="US DOE Joint Genome Institute (JGI-PGF)"/>
            <person name="Lucas S."/>
            <person name="Han J."/>
            <person name="Lapidus A."/>
            <person name="Bruce D."/>
            <person name="Goodwin L."/>
            <person name="Pitluck S."/>
            <person name="Peters L."/>
            <person name="Kyrpides N."/>
            <person name="Mavromatis K."/>
            <person name="Ivanova N."/>
            <person name="Mikhailova N."/>
            <person name="Held B."/>
            <person name="Detter J.C."/>
            <person name="Tapia R."/>
            <person name="Han C."/>
            <person name="Land M."/>
            <person name="Hauser L."/>
            <person name="Markowitz V."/>
            <person name="Cheng J.-F."/>
            <person name="Hugenholtz P."/>
            <person name="Woyke T."/>
            <person name="Wu D."/>
            <person name="Tindall B."/>
            <person name="Brambilla E."/>
            <person name="Klenk H.-P."/>
            <person name="Eisen J.A."/>
        </authorList>
    </citation>
    <scope>NUCLEOTIDE SEQUENCE [LARGE SCALE GENOMIC DNA]</scope>
    <source>
        <strain evidence="3">DSM 18603</strain>
    </source>
</reference>
<sequence>MFFVLSKVLLFLIQPICWIFLLLLTGFFVKNIILKKRLFFAAFALLFIFSNQFILSRFAKMWDITQGPPPEGKYSCAIVLGGFSSADQDGNGYFNGSADRFIKTLQLKVTGRVPLILMSGGNGQLIKTSNLKEADYVFSQFKAFNIPDSCIMIENQSRNTLENAMFTKRILIDKKVPGPYLLVTSAFHMRRSAYIFKKIGINVTPYPCDFIAGKSAVSLSDFIIPDPLALAQWNIYIKEVVGFVAYYLKPVPAINAPGQL</sequence>
<dbReference type="GO" id="GO:0043164">
    <property type="term" value="P:Gram-negative-bacterium-type cell wall biogenesis"/>
    <property type="evidence" value="ECO:0007669"/>
    <property type="project" value="TreeGrafter"/>
</dbReference>
<dbReference type="InterPro" id="IPR003848">
    <property type="entry name" value="DUF218"/>
</dbReference>
<dbReference type="AlphaFoldDB" id="H1Y545"/>
<dbReference type="GO" id="GO:0000270">
    <property type="term" value="P:peptidoglycan metabolic process"/>
    <property type="evidence" value="ECO:0007669"/>
    <property type="project" value="TreeGrafter"/>
</dbReference>
<accession>H1Y545</accession>
<evidence type="ECO:0000259" key="2">
    <source>
        <dbReference type="Pfam" id="PF02698"/>
    </source>
</evidence>
<feature type="transmembrane region" description="Helical" evidence="1">
    <location>
        <begin position="12"/>
        <end position="29"/>
    </location>
</feature>
<dbReference type="STRING" id="714943.Mucpa_4498"/>
<keyword evidence="1" id="KW-0812">Transmembrane</keyword>
<dbReference type="InterPro" id="IPR014729">
    <property type="entry name" value="Rossmann-like_a/b/a_fold"/>
</dbReference>
<dbReference type="InterPro" id="IPR051599">
    <property type="entry name" value="Cell_Envelope_Assoc"/>
</dbReference>
<dbReference type="PANTHER" id="PTHR30336:SF4">
    <property type="entry name" value="ENVELOPE BIOGENESIS FACTOR ELYC"/>
    <property type="match status" value="1"/>
</dbReference>
<keyword evidence="4" id="KW-1185">Reference proteome</keyword>
<proteinExistence type="predicted"/>
<feature type="transmembrane region" description="Helical" evidence="1">
    <location>
        <begin position="38"/>
        <end position="55"/>
    </location>
</feature>
<protein>
    <recommendedName>
        <fullName evidence="2">DUF218 domain-containing protein</fullName>
    </recommendedName>
</protein>
<organism evidence="3 4">
    <name type="scientific">Mucilaginibacter paludis DSM 18603</name>
    <dbReference type="NCBI Taxonomy" id="714943"/>
    <lineage>
        <taxon>Bacteria</taxon>
        <taxon>Pseudomonadati</taxon>
        <taxon>Bacteroidota</taxon>
        <taxon>Sphingobacteriia</taxon>
        <taxon>Sphingobacteriales</taxon>
        <taxon>Sphingobacteriaceae</taxon>
        <taxon>Mucilaginibacter</taxon>
    </lineage>
</organism>
<dbReference type="CDD" id="cd06259">
    <property type="entry name" value="YdcF-like"/>
    <property type="match status" value="1"/>
</dbReference>
<dbReference type="EMBL" id="CM001403">
    <property type="protein sequence ID" value="EHQ28588.1"/>
    <property type="molecule type" value="Genomic_DNA"/>
</dbReference>
<dbReference type="PANTHER" id="PTHR30336">
    <property type="entry name" value="INNER MEMBRANE PROTEIN, PROBABLE PERMEASE"/>
    <property type="match status" value="1"/>
</dbReference>
<gene>
    <name evidence="3" type="ORF">Mucpa_4498</name>
</gene>
<name>H1Y545_9SPHI</name>
<dbReference type="eggNOG" id="COG1434">
    <property type="taxonomic scope" value="Bacteria"/>
</dbReference>
<keyword evidence="1" id="KW-1133">Transmembrane helix</keyword>